<dbReference type="PROSITE" id="PS50889">
    <property type="entry name" value="S4"/>
    <property type="match status" value="1"/>
</dbReference>
<evidence type="ECO:0000313" key="2">
    <source>
        <dbReference type="EMBL" id="VVE49770.1"/>
    </source>
</evidence>
<dbReference type="CDD" id="cd00165">
    <property type="entry name" value="S4"/>
    <property type="match status" value="1"/>
</dbReference>
<proteinExistence type="predicted"/>
<dbReference type="Proteomes" id="UP000414233">
    <property type="component" value="Unassembled WGS sequence"/>
</dbReference>
<dbReference type="SUPFAM" id="SSF55174">
    <property type="entry name" value="Alpha-L RNA-binding motif"/>
    <property type="match status" value="1"/>
</dbReference>
<evidence type="ECO:0000256" key="1">
    <source>
        <dbReference type="PROSITE-ProRule" id="PRU00182"/>
    </source>
</evidence>
<accession>A0A5E4YNE3</accession>
<dbReference type="AlphaFoldDB" id="A0A5E4YNE3"/>
<reference evidence="2 3" key="1">
    <citation type="submission" date="2019-08" db="EMBL/GenBank/DDBJ databases">
        <authorList>
            <person name="Peeters C."/>
        </authorList>
    </citation>
    <scope>NUCLEOTIDE SEQUENCE [LARGE SCALE GENOMIC DNA]</scope>
    <source>
        <strain evidence="2 3">LMG 30175</strain>
    </source>
</reference>
<protein>
    <submittedName>
        <fullName evidence="2">RNA-binding protein</fullName>
    </submittedName>
</protein>
<dbReference type="InterPro" id="IPR036986">
    <property type="entry name" value="S4_RNA-bd_sf"/>
</dbReference>
<gene>
    <name evidence="2" type="ORF">PTE30175_04517</name>
</gene>
<name>A0A5E4YNE3_9BURK</name>
<dbReference type="Pfam" id="PF13275">
    <property type="entry name" value="S4_2"/>
    <property type="match status" value="1"/>
</dbReference>
<dbReference type="RefSeq" id="WP_150699296.1">
    <property type="nucleotide sequence ID" value="NZ_CABPRZ010000025.1"/>
</dbReference>
<dbReference type="EMBL" id="CABPRZ010000025">
    <property type="protein sequence ID" value="VVE49770.1"/>
    <property type="molecule type" value="Genomic_DNA"/>
</dbReference>
<organism evidence="2 3">
    <name type="scientific">Pandoraea terrae</name>
    <dbReference type="NCBI Taxonomy" id="1537710"/>
    <lineage>
        <taxon>Bacteria</taxon>
        <taxon>Pseudomonadati</taxon>
        <taxon>Pseudomonadota</taxon>
        <taxon>Betaproteobacteria</taxon>
        <taxon>Burkholderiales</taxon>
        <taxon>Burkholderiaceae</taxon>
        <taxon>Pandoraea</taxon>
    </lineage>
</organism>
<sequence>MQNLEFQLTGEFVALNDLLKLAGVVDSGGAGKALVASGNVSVDGKMETRKTCKIRAGQTVSLTGVRIRVIAA</sequence>
<dbReference type="Gene3D" id="3.10.290.10">
    <property type="entry name" value="RNA-binding S4 domain"/>
    <property type="match status" value="1"/>
</dbReference>
<dbReference type="GO" id="GO:0003723">
    <property type="term" value="F:RNA binding"/>
    <property type="evidence" value="ECO:0007669"/>
    <property type="project" value="UniProtKB-KW"/>
</dbReference>
<keyword evidence="3" id="KW-1185">Reference proteome</keyword>
<keyword evidence="1" id="KW-0694">RNA-binding</keyword>
<evidence type="ECO:0000313" key="3">
    <source>
        <dbReference type="Proteomes" id="UP000414233"/>
    </source>
</evidence>
<dbReference type="OrthoDB" id="9802835at2"/>